<dbReference type="Pfam" id="PF12158">
    <property type="entry name" value="DUF3592"/>
    <property type="match status" value="1"/>
</dbReference>
<evidence type="ECO:0000313" key="4">
    <source>
        <dbReference type="Proteomes" id="UP000272928"/>
    </source>
</evidence>
<feature type="transmembrane region" description="Helical" evidence="1">
    <location>
        <begin position="156"/>
        <end position="177"/>
    </location>
</feature>
<gene>
    <name evidence="3" type="ORF">D8856_06640</name>
</gene>
<organism evidence="3 4">
    <name type="scientific">Streptococcus mitis</name>
    <dbReference type="NCBI Taxonomy" id="28037"/>
    <lineage>
        <taxon>Bacteria</taxon>
        <taxon>Bacillati</taxon>
        <taxon>Bacillota</taxon>
        <taxon>Bacilli</taxon>
        <taxon>Lactobacillales</taxon>
        <taxon>Streptococcaceae</taxon>
        <taxon>Streptococcus</taxon>
        <taxon>Streptococcus mitis group</taxon>
    </lineage>
</organism>
<feature type="transmembrane region" description="Helical" evidence="1">
    <location>
        <begin position="6"/>
        <end position="31"/>
    </location>
</feature>
<reference evidence="3 4" key="1">
    <citation type="submission" date="2018-11" db="EMBL/GenBank/DDBJ databases">
        <title>Species Designations Belie Phenotypic and Genotypic Heterogeneity in Oral Streptococci.</title>
        <authorList>
            <person name="Velsko I."/>
        </authorList>
    </citation>
    <scope>NUCLEOTIDE SEQUENCE [LARGE SCALE GENOMIC DNA]</scope>
    <source>
        <strain evidence="3 4">BCA16</strain>
    </source>
</reference>
<dbReference type="Proteomes" id="UP000272928">
    <property type="component" value="Unassembled WGS sequence"/>
</dbReference>
<keyword evidence="1" id="KW-0812">Transmembrane</keyword>
<dbReference type="InterPro" id="IPR021994">
    <property type="entry name" value="DUF3592"/>
</dbReference>
<sequence>MTKEVIGLIVGTVVTLLSFVFVCGTFLYLYLRDRKMVRLAQSSVEGTVVGYSRFREGYPPIVEYTVDGLTYKKTLQYFMIKTVTTPWGPTKVSNDYTREEMLAPSITRYSNSFVSFDSLMQTHFPLHSELTVWYDPDKPTRAYVERYSGMDKFYKWFGIGFGLALVLVYGIVVLAFLSKI</sequence>
<keyword evidence="1" id="KW-0472">Membrane</keyword>
<dbReference type="EMBL" id="RJNQ01000012">
    <property type="protein sequence ID" value="RSI77440.1"/>
    <property type="molecule type" value="Genomic_DNA"/>
</dbReference>
<evidence type="ECO:0000313" key="3">
    <source>
        <dbReference type="EMBL" id="RSI77440.1"/>
    </source>
</evidence>
<feature type="domain" description="DUF3592" evidence="2">
    <location>
        <begin position="43"/>
        <end position="147"/>
    </location>
</feature>
<keyword evidence="1" id="KW-1133">Transmembrane helix</keyword>
<evidence type="ECO:0000259" key="2">
    <source>
        <dbReference type="Pfam" id="PF12158"/>
    </source>
</evidence>
<dbReference type="RefSeq" id="WP_125828008.1">
    <property type="nucleotide sequence ID" value="NZ_RJNQ01000012.1"/>
</dbReference>
<dbReference type="AlphaFoldDB" id="A0A428CHD6"/>
<evidence type="ECO:0000256" key="1">
    <source>
        <dbReference type="SAM" id="Phobius"/>
    </source>
</evidence>
<comment type="caution">
    <text evidence="3">The sequence shown here is derived from an EMBL/GenBank/DDBJ whole genome shotgun (WGS) entry which is preliminary data.</text>
</comment>
<name>A0A428CHD6_STRMT</name>
<accession>A0A428CHD6</accession>
<proteinExistence type="predicted"/>
<protein>
    <recommendedName>
        <fullName evidence="2">DUF3592 domain-containing protein</fullName>
    </recommendedName>
</protein>